<feature type="transmembrane region" description="Helical" evidence="2">
    <location>
        <begin position="47"/>
        <end position="80"/>
    </location>
</feature>
<feature type="transmembrane region" description="Helical" evidence="2">
    <location>
        <begin position="100"/>
        <end position="128"/>
    </location>
</feature>
<evidence type="ECO:0000313" key="3">
    <source>
        <dbReference type="EMBL" id="GBG60725.1"/>
    </source>
</evidence>
<dbReference type="EMBL" id="BFEA01000014">
    <property type="protein sequence ID" value="GBG60725.1"/>
    <property type="molecule type" value="Genomic_DNA"/>
</dbReference>
<keyword evidence="2" id="KW-0472">Membrane</keyword>
<gene>
    <name evidence="3" type="ORF">CBR_g12463</name>
</gene>
<dbReference type="Gramene" id="GBG60725">
    <property type="protein sequence ID" value="GBG60725"/>
    <property type="gene ID" value="CBR_g12463"/>
</dbReference>
<evidence type="ECO:0000313" key="4">
    <source>
        <dbReference type="Proteomes" id="UP000265515"/>
    </source>
</evidence>
<reference evidence="3 4" key="1">
    <citation type="journal article" date="2018" name="Cell">
        <title>The Chara Genome: Secondary Complexity and Implications for Plant Terrestrialization.</title>
        <authorList>
            <person name="Nishiyama T."/>
            <person name="Sakayama H."/>
            <person name="Vries J.D."/>
            <person name="Buschmann H."/>
            <person name="Saint-Marcoux D."/>
            <person name="Ullrich K.K."/>
            <person name="Haas F.B."/>
            <person name="Vanderstraeten L."/>
            <person name="Becker D."/>
            <person name="Lang D."/>
            <person name="Vosolsobe S."/>
            <person name="Rombauts S."/>
            <person name="Wilhelmsson P.K.I."/>
            <person name="Janitza P."/>
            <person name="Kern R."/>
            <person name="Heyl A."/>
            <person name="Rumpler F."/>
            <person name="Villalobos L.I.A.C."/>
            <person name="Clay J.M."/>
            <person name="Skokan R."/>
            <person name="Toyoda A."/>
            <person name="Suzuki Y."/>
            <person name="Kagoshima H."/>
            <person name="Schijlen E."/>
            <person name="Tajeshwar N."/>
            <person name="Catarino B."/>
            <person name="Hetherington A.J."/>
            <person name="Saltykova A."/>
            <person name="Bonnot C."/>
            <person name="Breuninger H."/>
            <person name="Symeonidi A."/>
            <person name="Radhakrishnan G.V."/>
            <person name="Van Nieuwerburgh F."/>
            <person name="Deforce D."/>
            <person name="Chang C."/>
            <person name="Karol K.G."/>
            <person name="Hedrich R."/>
            <person name="Ulvskov P."/>
            <person name="Glockner G."/>
            <person name="Delwiche C.F."/>
            <person name="Petrasek J."/>
            <person name="Van de Peer Y."/>
            <person name="Friml J."/>
            <person name="Beilby M."/>
            <person name="Dolan L."/>
            <person name="Kohara Y."/>
            <person name="Sugano S."/>
            <person name="Fujiyama A."/>
            <person name="Delaux P.-M."/>
            <person name="Quint M."/>
            <person name="TheiBen G."/>
            <person name="Hagemann M."/>
            <person name="Harholt J."/>
            <person name="Dunand C."/>
            <person name="Zachgo S."/>
            <person name="Langdale J."/>
            <person name="Maumus F."/>
            <person name="Straeten D.V.D."/>
            <person name="Gould S.B."/>
            <person name="Rensing S.A."/>
        </authorList>
    </citation>
    <scope>NUCLEOTIDE SEQUENCE [LARGE SCALE GENOMIC DNA]</scope>
    <source>
        <strain evidence="3 4">S276</strain>
    </source>
</reference>
<feature type="transmembrane region" description="Helical" evidence="2">
    <location>
        <begin position="140"/>
        <end position="163"/>
    </location>
</feature>
<feature type="compositionally biased region" description="Polar residues" evidence="1">
    <location>
        <begin position="507"/>
        <end position="520"/>
    </location>
</feature>
<keyword evidence="2" id="KW-1133">Transmembrane helix</keyword>
<dbReference type="Proteomes" id="UP000265515">
    <property type="component" value="Unassembled WGS sequence"/>
</dbReference>
<keyword evidence="2" id="KW-0812">Transmembrane</keyword>
<keyword evidence="4" id="KW-1185">Reference proteome</keyword>
<evidence type="ECO:0000256" key="2">
    <source>
        <dbReference type="SAM" id="Phobius"/>
    </source>
</evidence>
<comment type="caution">
    <text evidence="3">The sequence shown here is derived from an EMBL/GenBank/DDBJ whole genome shotgun (WGS) entry which is preliminary data.</text>
</comment>
<sequence length="566" mass="58793">MWQHSPQKSLCLRLTTPVFEPLEDHSCGGFAPPPFQRGFRIDPRRSYVAAFVVAVGAAHLHSLACCVAPLIVSVVVVVAAEPAVSIVEAMCPDASVDVAAMFALAFVFHALVVAGSHIAGVASGFAAVGDHLAGTVAEDVVLVVPDADSACGVVVVLAMSAFACLTGVGNAAVSAFLGTTVAACATVPHEHVVLVVSVPPRIVSVEVVSFGLALATLYPSSGGAVASAVVFHVGALVVGHPVGVVVHVAVAFAVVGPGFAATIADSADPAIVGCARVVFAEPGGARGAVGGRRTVVAVIAALAPWAVMAGGGCGPSSSPWIVVERGGFHKACPRSCAYTDRRSFLGPTLGAKASGHGREQVTGHGGERGKGNYVTAEGAVKTLSHMLTGKQINCSIFNNGVFDETLTDEDEEVKGRLRVNSLAIKNKKILLLTEDEAEEVRAIPSEGEEEEEEEDPILEFFSRTAGTFDEPEEEGEEKDITQPQEENKGDTTLPFIFSPLAIIPQENTPRSYVPRTTSSVKRPRIDGLKLQVRGGENESGEGPDEIMGKDESLLLPSILLQVPSPQ</sequence>
<feature type="region of interest" description="Disordered" evidence="1">
    <location>
        <begin position="440"/>
        <end position="491"/>
    </location>
</feature>
<dbReference type="AlphaFoldDB" id="A0A388JSH1"/>
<name>A0A388JSH1_CHABU</name>
<evidence type="ECO:0000256" key="1">
    <source>
        <dbReference type="SAM" id="MobiDB-lite"/>
    </source>
</evidence>
<feature type="region of interest" description="Disordered" evidence="1">
    <location>
        <begin position="349"/>
        <end position="370"/>
    </location>
</feature>
<feature type="region of interest" description="Disordered" evidence="1">
    <location>
        <begin position="531"/>
        <end position="552"/>
    </location>
</feature>
<protein>
    <submittedName>
        <fullName evidence="3">Uncharacterized protein</fullName>
    </submittedName>
</protein>
<feature type="compositionally biased region" description="Acidic residues" evidence="1">
    <location>
        <begin position="446"/>
        <end position="457"/>
    </location>
</feature>
<feature type="region of interest" description="Disordered" evidence="1">
    <location>
        <begin position="507"/>
        <end position="526"/>
    </location>
</feature>
<organism evidence="3 4">
    <name type="scientific">Chara braunii</name>
    <name type="common">Braun's stonewort</name>
    <dbReference type="NCBI Taxonomy" id="69332"/>
    <lineage>
        <taxon>Eukaryota</taxon>
        <taxon>Viridiplantae</taxon>
        <taxon>Streptophyta</taxon>
        <taxon>Charophyceae</taxon>
        <taxon>Charales</taxon>
        <taxon>Characeae</taxon>
        <taxon>Chara</taxon>
    </lineage>
</organism>
<accession>A0A388JSH1</accession>
<feature type="compositionally biased region" description="Basic and acidic residues" evidence="1">
    <location>
        <begin position="356"/>
        <end position="370"/>
    </location>
</feature>
<proteinExistence type="predicted"/>